<reference evidence="3" key="1">
    <citation type="journal article" date="2023" name="Science">
        <title>Elucidation of the pathway for biosynthesis of saponin adjuvants from the soapbark tree.</title>
        <authorList>
            <person name="Reed J."/>
            <person name="Orme A."/>
            <person name="El-Demerdash A."/>
            <person name="Owen C."/>
            <person name="Martin L.B.B."/>
            <person name="Misra R.C."/>
            <person name="Kikuchi S."/>
            <person name="Rejzek M."/>
            <person name="Martin A.C."/>
            <person name="Harkess A."/>
            <person name="Leebens-Mack J."/>
            <person name="Louveau T."/>
            <person name="Stephenson M.J."/>
            <person name="Osbourn A."/>
        </authorList>
    </citation>
    <scope>NUCLEOTIDE SEQUENCE</scope>
    <source>
        <strain evidence="3">S10</strain>
    </source>
</reference>
<evidence type="ECO:0000313" key="3">
    <source>
        <dbReference type="EMBL" id="KAJ7952435.1"/>
    </source>
</evidence>
<name>A0AAD7L808_QUISA</name>
<evidence type="ECO:0000313" key="4">
    <source>
        <dbReference type="Proteomes" id="UP001163823"/>
    </source>
</evidence>
<proteinExistence type="predicted"/>
<dbReference type="PANTHER" id="PTHR33270">
    <property type="entry name" value="BNAC05G50380D PROTEIN"/>
    <property type="match status" value="1"/>
</dbReference>
<feature type="region of interest" description="Disordered" evidence="1">
    <location>
        <begin position="14"/>
        <end position="44"/>
    </location>
</feature>
<accession>A0AAD7L808</accession>
<organism evidence="3 4">
    <name type="scientific">Quillaja saponaria</name>
    <name type="common">Soap bark tree</name>
    <dbReference type="NCBI Taxonomy" id="32244"/>
    <lineage>
        <taxon>Eukaryota</taxon>
        <taxon>Viridiplantae</taxon>
        <taxon>Streptophyta</taxon>
        <taxon>Embryophyta</taxon>
        <taxon>Tracheophyta</taxon>
        <taxon>Spermatophyta</taxon>
        <taxon>Magnoliopsida</taxon>
        <taxon>eudicotyledons</taxon>
        <taxon>Gunneridae</taxon>
        <taxon>Pentapetalae</taxon>
        <taxon>rosids</taxon>
        <taxon>fabids</taxon>
        <taxon>Fabales</taxon>
        <taxon>Quillajaceae</taxon>
        <taxon>Quillaja</taxon>
    </lineage>
</organism>
<dbReference type="AlphaFoldDB" id="A0AAD7L808"/>
<dbReference type="EMBL" id="JARAOO010000010">
    <property type="protein sequence ID" value="KAJ7952435.1"/>
    <property type="molecule type" value="Genomic_DNA"/>
</dbReference>
<dbReference type="InterPro" id="IPR040358">
    <property type="entry name" value="At4g22758-like"/>
</dbReference>
<dbReference type="PANTHER" id="PTHR33270:SF6">
    <property type="entry name" value="OS02G0448600 PROTEIN"/>
    <property type="match status" value="1"/>
</dbReference>
<dbReference type="Proteomes" id="UP001163823">
    <property type="component" value="Chromosome 10"/>
</dbReference>
<comment type="caution">
    <text evidence="3">The sequence shown here is derived from an EMBL/GenBank/DDBJ whole genome shotgun (WGS) entry which is preliminary data.</text>
</comment>
<gene>
    <name evidence="3" type="ORF">O6P43_024283</name>
</gene>
<dbReference type="KEGG" id="qsa:O6P43_024283"/>
<sequence length="242" mass="27045">MSEKNLRRRVPIIGYWKTKQSRPSPSPDHRRTPPNSRRLSNKSKPIKILKRCSSDPMLWVRGEDDCQDLESDGSVFRPHTCADAFLSSPSLFAFSPQTYQGYSKEAKVVVNVTVEGSPGPVRTMVKLGASVEDTIKLVVDKYGGEGRTPKLHSEEASSFQLHQSYFSLQGLDKSEIIGDVGSRSFYLRKTSGAASSDSGIVPARENPHSAPPPFLLPSFIAWKIKKIVRRTRRLWNILVCSK</sequence>
<evidence type="ECO:0000256" key="1">
    <source>
        <dbReference type="SAM" id="MobiDB-lite"/>
    </source>
</evidence>
<feature type="domain" description="DUF7054" evidence="2">
    <location>
        <begin position="104"/>
        <end position="188"/>
    </location>
</feature>
<keyword evidence="4" id="KW-1185">Reference proteome</keyword>
<protein>
    <submittedName>
        <fullName evidence="3">PPR containing protein</fullName>
    </submittedName>
</protein>
<dbReference type="Pfam" id="PF23156">
    <property type="entry name" value="DUF7054"/>
    <property type="match status" value="1"/>
</dbReference>
<evidence type="ECO:0000259" key="2">
    <source>
        <dbReference type="Pfam" id="PF23156"/>
    </source>
</evidence>
<dbReference type="InterPro" id="IPR055482">
    <property type="entry name" value="DUF7054"/>
</dbReference>